<accession>A0A3R7D2X5</accession>
<evidence type="ECO:0000313" key="2">
    <source>
        <dbReference type="Proteomes" id="UP000286415"/>
    </source>
</evidence>
<evidence type="ECO:0000313" key="1">
    <source>
        <dbReference type="EMBL" id="KAG5453514.1"/>
    </source>
</evidence>
<protein>
    <submittedName>
        <fullName evidence="1">Uncharacterized protein</fullName>
    </submittedName>
</protein>
<reference evidence="1 2" key="2">
    <citation type="journal article" date="2021" name="Genomics">
        <title>High-quality reference genome for Clonorchis sinensis.</title>
        <authorList>
            <person name="Young N.D."/>
            <person name="Stroehlein A.J."/>
            <person name="Kinkar L."/>
            <person name="Wang T."/>
            <person name="Sohn W.M."/>
            <person name="Chang B.C.H."/>
            <person name="Kaur P."/>
            <person name="Weisz D."/>
            <person name="Dudchenko O."/>
            <person name="Aiden E.L."/>
            <person name="Korhonen P.K."/>
            <person name="Gasser R.B."/>
        </authorList>
    </citation>
    <scope>NUCLEOTIDE SEQUENCE [LARGE SCALE GENOMIC DNA]</scope>
    <source>
        <strain evidence="1">Cs-k2</strain>
    </source>
</reference>
<keyword evidence="2" id="KW-1185">Reference proteome</keyword>
<dbReference type="EMBL" id="NIRI02000013">
    <property type="protein sequence ID" value="KAG5453514.1"/>
    <property type="molecule type" value="Genomic_DNA"/>
</dbReference>
<dbReference type="InParanoid" id="A0A3R7D2X5"/>
<proteinExistence type="predicted"/>
<reference evidence="1 2" key="1">
    <citation type="journal article" date="2018" name="Biotechnol. Adv.">
        <title>Improved genomic resources and new bioinformatic workflow for the carcinogenic parasite Clonorchis sinensis: Biotechnological implications.</title>
        <authorList>
            <person name="Wang D."/>
            <person name="Korhonen P.K."/>
            <person name="Gasser R.B."/>
            <person name="Young N.D."/>
        </authorList>
    </citation>
    <scope>NUCLEOTIDE SEQUENCE [LARGE SCALE GENOMIC DNA]</scope>
    <source>
        <strain evidence="1">Cs-k2</strain>
    </source>
</reference>
<dbReference type="OrthoDB" id="10527857at2759"/>
<comment type="caution">
    <text evidence="1">The sequence shown here is derived from an EMBL/GenBank/DDBJ whole genome shotgun (WGS) entry which is preliminary data.</text>
</comment>
<gene>
    <name evidence="1" type="ORF">CSKR_112259</name>
</gene>
<sequence>MQANATKRLHKFPRDAKRIYEKSYYSHASSVVSTVTMVVTQPVVGPLCLLLICEHLVHASVHQWSPLSLREREALADCALLQCMPNLFLGNCKQLLILFIFTPLSFERSSSCSGVIIPKSPHQRWKHWTRVSLLLELISSAHPVAVPGFEPRTSDMRGERVTTTPPTHVGRI</sequence>
<dbReference type="AlphaFoldDB" id="A0A3R7D2X5"/>
<name>A0A3R7D2X5_CLOSI</name>
<dbReference type="Proteomes" id="UP000286415">
    <property type="component" value="Unassembled WGS sequence"/>
</dbReference>
<organism evidence="1 2">
    <name type="scientific">Clonorchis sinensis</name>
    <name type="common">Chinese liver fluke</name>
    <dbReference type="NCBI Taxonomy" id="79923"/>
    <lineage>
        <taxon>Eukaryota</taxon>
        <taxon>Metazoa</taxon>
        <taxon>Spiralia</taxon>
        <taxon>Lophotrochozoa</taxon>
        <taxon>Platyhelminthes</taxon>
        <taxon>Trematoda</taxon>
        <taxon>Digenea</taxon>
        <taxon>Opisthorchiida</taxon>
        <taxon>Opisthorchiata</taxon>
        <taxon>Opisthorchiidae</taxon>
        <taxon>Clonorchis</taxon>
    </lineage>
</organism>